<dbReference type="InterPro" id="IPR009959">
    <property type="entry name" value="Cyclase_SnoaL-like"/>
</dbReference>
<evidence type="ECO:0000313" key="1">
    <source>
        <dbReference type="EMBL" id="MFC6823626.1"/>
    </source>
</evidence>
<dbReference type="Pfam" id="PF07366">
    <property type="entry name" value="SnoaL"/>
    <property type="match status" value="1"/>
</dbReference>
<gene>
    <name evidence="1" type="ORF">ACFQEV_01205</name>
</gene>
<dbReference type="AlphaFoldDB" id="A0ABD5TV04"/>
<sequence length="150" mass="17161">MLSDAEKRLVDRYFDEILTDGDFGDSDKILAPDFTISGLETLRDREQFLEVQSTVLREAFPDLTFDLHDVFGDENKVAVRATMRGMHQGEYLGIAPTSNQVAVETITILRLSGERIVEVWSEMDSLTWFQQLGAIPQMDWQTERQSTARE</sequence>
<dbReference type="EMBL" id="JBHSXH010000004">
    <property type="protein sequence ID" value="MFC6823626.1"/>
    <property type="molecule type" value="Genomic_DNA"/>
</dbReference>
<reference evidence="1 2" key="1">
    <citation type="journal article" date="2019" name="Int. J. Syst. Evol. Microbiol.">
        <title>The Global Catalogue of Microorganisms (GCM) 10K type strain sequencing project: providing services to taxonomists for standard genome sequencing and annotation.</title>
        <authorList>
            <consortium name="The Broad Institute Genomics Platform"/>
            <consortium name="The Broad Institute Genome Sequencing Center for Infectious Disease"/>
            <person name="Wu L."/>
            <person name="Ma J."/>
        </authorList>
    </citation>
    <scope>NUCLEOTIDE SEQUENCE [LARGE SCALE GENOMIC DNA]</scope>
    <source>
        <strain evidence="1 2">YIM 94188</strain>
    </source>
</reference>
<dbReference type="Proteomes" id="UP001596408">
    <property type="component" value="Unassembled WGS sequence"/>
</dbReference>
<name>A0ABD5TV04_9EURY</name>
<protein>
    <submittedName>
        <fullName evidence="1">Ester cyclase</fullName>
    </submittedName>
</protein>
<dbReference type="InterPro" id="IPR032710">
    <property type="entry name" value="NTF2-like_dom_sf"/>
</dbReference>
<organism evidence="1 2">
    <name type="scientific">Halopelagius fulvigenes</name>
    <dbReference type="NCBI Taxonomy" id="1198324"/>
    <lineage>
        <taxon>Archaea</taxon>
        <taxon>Methanobacteriati</taxon>
        <taxon>Methanobacteriota</taxon>
        <taxon>Stenosarchaea group</taxon>
        <taxon>Halobacteria</taxon>
        <taxon>Halobacteriales</taxon>
        <taxon>Haloferacaceae</taxon>
    </lineage>
</organism>
<accession>A0ABD5TV04</accession>
<dbReference type="PANTHER" id="PTHR38436:SF1">
    <property type="entry name" value="ESTER CYCLASE"/>
    <property type="match status" value="1"/>
</dbReference>
<dbReference type="PANTHER" id="PTHR38436">
    <property type="entry name" value="POLYKETIDE CYCLASE SNOAL-LIKE DOMAIN"/>
    <property type="match status" value="1"/>
</dbReference>
<keyword evidence="2" id="KW-1185">Reference proteome</keyword>
<dbReference type="SUPFAM" id="SSF54427">
    <property type="entry name" value="NTF2-like"/>
    <property type="match status" value="1"/>
</dbReference>
<evidence type="ECO:0000313" key="2">
    <source>
        <dbReference type="Proteomes" id="UP001596408"/>
    </source>
</evidence>
<comment type="caution">
    <text evidence="1">The sequence shown here is derived from an EMBL/GenBank/DDBJ whole genome shotgun (WGS) entry which is preliminary data.</text>
</comment>
<dbReference type="RefSeq" id="WP_379692076.1">
    <property type="nucleotide sequence ID" value="NZ_JBHSXH010000004.1"/>
</dbReference>
<proteinExistence type="predicted"/>
<dbReference type="Gene3D" id="3.10.450.50">
    <property type="match status" value="1"/>
</dbReference>